<evidence type="ECO:0000256" key="5">
    <source>
        <dbReference type="SAM" id="SignalP"/>
    </source>
</evidence>
<keyword evidence="4" id="KW-0326">Glycosidase</keyword>
<protein>
    <recommendedName>
        <fullName evidence="6">Glycosyl hydrolase family 30 TIM-barrel domain-containing protein</fullName>
    </recommendedName>
</protein>
<keyword evidence="2 5" id="KW-0732">Signal</keyword>
<gene>
    <name evidence="7" type="ORF">E1B28_010626</name>
</gene>
<name>A0A9P7URB9_9AGAR</name>
<dbReference type="AlphaFoldDB" id="A0A9P7URB9"/>
<feature type="domain" description="Glycosyl hydrolase family 30 TIM-barrel" evidence="6">
    <location>
        <begin position="68"/>
        <end position="150"/>
    </location>
</feature>
<dbReference type="GO" id="GO:0004348">
    <property type="term" value="F:glucosylceramidase activity"/>
    <property type="evidence" value="ECO:0007669"/>
    <property type="project" value="InterPro"/>
</dbReference>
<keyword evidence="8" id="KW-1185">Reference proteome</keyword>
<dbReference type="InterPro" id="IPR033453">
    <property type="entry name" value="Glyco_hydro_30_TIM-barrel"/>
</dbReference>
<dbReference type="PANTHER" id="PTHR11069">
    <property type="entry name" value="GLUCOSYLCERAMIDASE"/>
    <property type="match status" value="1"/>
</dbReference>
<dbReference type="GeneID" id="66079702"/>
<dbReference type="Proteomes" id="UP001049176">
    <property type="component" value="Chromosome 6"/>
</dbReference>
<comment type="similarity">
    <text evidence="1 4">Belongs to the glycosyl hydrolase 30 family.</text>
</comment>
<sequence length="182" mass="20349">MRALHLACLLCLALSSAAQQIHDVWQTTWDRSKLFTNVSPTKPINFTTSVDSPSVKVHVDDTREVQEIVGFGATLTDISALTLTNMKVTDSVKYWELLKRAFDVTYGSDSAGLNYLRVPLGATDFSSTVYSLDDTENDTNFRYFDVNRAPSYVFSTLKDIRSVNEHLKVGASTLFIIKMPLI</sequence>
<dbReference type="GO" id="GO:0016020">
    <property type="term" value="C:membrane"/>
    <property type="evidence" value="ECO:0007669"/>
    <property type="project" value="GOC"/>
</dbReference>
<evidence type="ECO:0000256" key="4">
    <source>
        <dbReference type="RuleBase" id="RU361188"/>
    </source>
</evidence>
<evidence type="ECO:0000256" key="1">
    <source>
        <dbReference type="ARBA" id="ARBA00005382"/>
    </source>
</evidence>
<reference evidence="7" key="1">
    <citation type="journal article" date="2021" name="Genome Biol. Evol.">
        <title>The assembled and annotated genome of the fairy-ring fungus Marasmius oreades.</title>
        <authorList>
            <person name="Hiltunen M."/>
            <person name="Ament-Velasquez S.L."/>
            <person name="Johannesson H."/>
        </authorList>
    </citation>
    <scope>NUCLEOTIDE SEQUENCE</scope>
    <source>
        <strain evidence="7">03SP1</strain>
    </source>
</reference>
<evidence type="ECO:0000259" key="6">
    <source>
        <dbReference type="Pfam" id="PF02055"/>
    </source>
</evidence>
<proteinExistence type="inferred from homology"/>
<evidence type="ECO:0000313" key="8">
    <source>
        <dbReference type="Proteomes" id="UP001049176"/>
    </source>
</evidence>
<organism evidence="7 8">
    <name type="scientific">Marasmius oreades</name>
    <name type="common">fairy-ring Marasmius</name>
    <dbReference type="NCBI Taxonomy" id="181124"/>
    <lineage>
        <taxon>Eukaryota</taxon>
        <taxon>Fungi</taxon>
        <taxon>Dikarya</taxon>
        <taxon>Basidiomycota</taxon>
        <taxon>Agaricomycotina</taxon>
        <taxon>Agaricomycetes</taxon>
        <taxon>Agaricomycetidae</taxon>
        <taxon>Agaricales</taxon>
        <taxon>Marasmiineae</taxon>
        <taxon>Marasmiaceae</taxon>
        <taxon>Marasmius</taxon>
    </lineage>
</organism>
<dbReference type="PANTHER" id="PTHR11069:SF23">
    <property type="entry name" value="LYSOSOMAL ACID GLUCOSYLCERAMIDASE"/>
    <property type="match status" value="1"/>
</dbReference>
<dbReference type="InterPro" id="IPR017853">
    <property type="entry name" value="GH"/>
</dbReference>
<dbReference type="OrthoDB" id="2160638at2759"/>
<dbReference type="Pfam" id="PF02055">
    <property type="entry name" value="Glyco_hydro_30"/>
    <property type="match status" value="1"/>
</dbReference>
<dbReference type="Gene3D" id="3.20.20.80">
    <property type="entry name" value="Glycosidases"/>
    <property type="match status" value="1"/>
</dbReference>
<comment type="caution">
    <text evidence="7">The sequence shown here is derived from an EMBL/GenBank/DDBJ whole genome shotgun (WGS) entry which is preliminary data.</text>
</comment>
<evidence type="ECO:0000313" key="7">
    <source>
        <dbReference type="EMBL" id="KAG7091607.1"/>
    </source>
</evidence>
<feature type="chain" id="PRO_5040514497" description="Glycosyl hydrolase family 30 TIM-barrel domain-containing protein" evidence="5">
    <location>
        <begin position="19"/>
        <end position="182"/>
    </location>
</feature>
<keyword evidence="3 4" id="KW-0378">Hydrolase</keyword>
<accession>A0A9P7URB9</accession>
<dbReference type="RefSeq" id="XP_043008077.1">
    <property type="nucleotide sequence ID" value="XM_043155605.1"/>
</dbReference>
<dbReference type="SUPFAM" id="SSF51445">
    <property type="entry name" value="(Trans)glycosidases"/>
    <property type="match status" value="1"/>
</dbReference>
<dbReference type="GO" id="GO:0006680">
    <property type="term" value="P:glucosylceramide catabolic process"/>
    <property type="evidence" value="ECO:0007669"/>
    <property type="project" value="TreeGrafter"/>
</dbReference>
<dbReference type="InterPro" id="IPR001139">
    <property type="entry name" value="Glyco_hydro_30"/>
</dbReference>
<evidence type="ECO:0000256" key="3">
    <source>
        <dbReference type="ARBA" id="ARBA00022801"/>
    </source>
</evidence>
<dbReference type="KEGG" id="more:E1B28_010626"/>
<feature type="signal peptide" evidence="5">
    <location>
        <begin position="1"/>
        <end position="18"/>
    </location>
</feature>
<dbReference type="EMBL" id="CM032186">
    <property type="protein sequence ID" value="KAG7091607.1"/>
    <property type="molecule type" value="Genomic_DNA"/>
</dbReference>
<evidence type="ECO:0000256" key="2">
    <source>
        <dbReference type="ARBA" id="ARBA00022729"/>
    </source>
</evidence>